<dbReference type="Proteomes" id="UP000265903">
    <property type="component" value="Unassembled WGS sequence"/>
</dbReference>
<organism evidence="3 4">
    <name type="scientific">Marinobacter litoralis</name>
    <dbReference type="NCBI Taxonomy" id="187981"/>
    <lineage>
        <taxon>Bacteria</taxon>
        <taxon>Pseudomonadati</taxon>
        <taxon>Pseudomonadota</taxon>
        <taxon>Gammaproteobacteria</taxon>
        <taxon>Pseudomonadales</taxon>
        <taxon>Marinobacteraceae</taxon>
        <taxon>Marinobacter</taxon>
    </lineage>
</organism>
<dbReference type="SUPFAM" id="SSF81324">
    <property type="entry name" value="Voltage-gated potassium channels"/>
    <property type="match status" value="1"/>
</dbReference>
<dbReference type="Gene3D" id="1.10.287.70">
    <property type="match status" value="1"/>
</dbReference>
<feature type="transmembrane region" description="Helical" evidence="1">
    <location>
        <begin position="47"/>
        <end position="73"/>
    </location>
</feature>
<evidence type="ECO:0000313" key="3">
    <source>
        <dbReference type="EMBL" id="RMJ02721.1"/>
    </source>
</evidence>
<feature type="transmembrane region" description="Helical" evidence="1">
    <location>
        <begin position="118"/>
        <end position="140"/>
    </location>
</feature>
<name>A0A3M2RBR2_9GAMM</name>
<sequence length="152" mass="16844">MFSADYANLASATLINAFIVVLVVLMHREALVRLSALLKIMHTRHNLRLVTAVLGVLIAHTAQVWVFAVAYYLMHHADTWGSLQGNFNGSFLDCIYFSFSTFTTVGYGDIEPVGALRFLTGIEGLTGLVLITWSASFLFMKMQRYWEGGSSG</sequence>
<protein>
    <submittedName>
        <fullName evidence="3">Ion channel</fullName>
    </submittedName>
</protein>
<keyword evidence="1" id="KW-1133">Transmembrane helix</keyword>
<dbReference type="InterPro" id="IPR013099">
    <property type="entry name" value="K_chnl_dom"/>
</dbReference>
<keyword evidence="4" id="KW-1185">Reference proteome</keyword>
<comment type="caution">
    <text evidence="3">The sequence shown here is derived from an EMBL/GenBank/DDBJ whole genome shotgun (WGS) entry which is preliminary data.</text>
</comment>
<dbReference type="EMBL" id="QMDL01000003">
    <property type="protein sequence ID" value="RMJ02721.1"/>
    <property type="molecule type" value="Genomic_DNA"/>
</dbReference>
<evidence type="ECO:0000313" key="4">
    <source>
        <dbReference type="Proteomes" id="UP000265903"/>
    </source>
</evidence>
<proteinExistence type="predicted"/>
<keyword evidence="1" id="KW-0812">Transmembrane</keyword>
<dbReference type="AlphaFoldDB" id="A0A3M2RBR2"/>
<keyword evidence="1" id="KW-0472">Membrane</keyword>
<feature type="domain" description="Potassium channel" evidence="2">
    <location>
        <begin position="64"/>
        <end position="143"/>
    </location>
</feature>
<gene>
    <name evidence="3" type="ORF">DOQ08_02185</name>
</gene>
<reference evidence="3 4" key="1">
    <citation type="submission" date="2018-08" db="EMBL/GenBank/DDBJ databases">
        <title>Whole Genome Sequence of the Moderate Halophilic Marine Bacterium Marinobacter litoralis Sw-45.</title>
        <authorList>
            <person name="Musa H."/>
        </authorList>
    </citation>
    <scope>NUCLEOTIDE SEQUENCE [LARGE SCALE GENOMIC DNA]</scope>
    <source>
        <strain evidence="3 4">Sw-45</strain>
    </source>
</reference>
<evidence type="ECO:0000259" key="2">
    <source>
        <dbReference type="Pfam" id="PF07885"/>
    </source>
</evidence>
<dbReference type="Pfam" id="PF07885">
    <property type="entry name" value="Ion_trans_2"/>
    <property type="match status" value="1"/>
</dbReference>
<feature type="transmembrane region" description="Helical" evidence="1">
    <location>
        <begin position="6"/>
        <end position="26"/>
    </location>
</feature>
<accession>A0A3M2RBR2</accession>
<evidence type="ECO:0000256" key="1">
    <source>
        <dbReference type="SAM" id="Phobius"/>
    </source>
</evidence>